<evidence type="ECO:0000256" key="3">
    <source>
        <dbReference type="ARBA" id="ARBA00022824"/>
    </source>
</evidence>
<keyword evidence="2 6" id="KW-0812">Transmembrane</keyword>
<dbReference type="HOGENOM" id="CLU_091774_0_0_1"/>
<evidence type="ECO:0000256" key="6">
    <source>
        <dbReference type="SAM" id="Phobius"/>
    </source>
</evidence>
<feature type="transmembrane region" description="Helical" evidence="6">
    <location>
        <begin position="167"/>
        <end position="189"/>
    </location>
</feature>
<dbReference type="GO" id="GO:0005789">
    <property type="term" value="C:endoplasmic reticulum membrane"/>
    <property type="evidence" value="ECO:0007669"/>
    <property type="project" value="UniProtKB-SubCell"/>
</dbReference>
<dbReference type="EMBL" id="AGVY01000290">
    <property type="protein sequence ID" value="EHN01524.1"/>
    <property type="molecule type" value="Genomic_DNA"/>
</dbReference>
<dbReference type="OrthoDB" id="19981at2759"/>
<accession>H0GXE8</accession>
<dbReference type="Proteomes" id="UP000009009">
    <property type="component" value="Unassembled WGS sequence"/>
</dbReference>
<organism evidence="7 8">
    <name type="scientific">Saccharomyces cerevisiae x Saccharomyces kudriavzevii (strain VIN7)</name>
    <name type="common">Yeast</name>
    <dbReference type="NCBI Taxonomy" id="1095631"/>
    <lineage>
        <taxon>Eukaryota</taxon>
        <taxon>Fungi</taxon>
        <taxon>Dikarya</taxon>
        <taxon>Ascomycota</taxon>
        <taxon>Saccharomycotina</taxon>
        <taxon>Saccharomycetes</taxon>
        <taxon>Saccharomycetales</taxon>
        <taxon>Saccharomycetaceae</taxon>
        <taxon>Saccharomyces</taxon>
    </lineage>
</organism>
<proteinExistence type="predicted"/>
<evidence type="ECO:0000313" key="7">
    <source>
        <dbReference type="EMBL" id="EHN01524.1"/>
    </source>
</evidence>
<feature type="transmembrane region" description="Helical" evidence="6">
    <location>
        <begin position="135"/>
        <end position="155"/>
    </location>
</feature>
<evidence type="ECO:0000256" key="1">
    <source>
        <dbReference type="ARBA" id="ARBA00004477"/>
    </source>
</evidence>
<protein>
    <submittedName>
        <fullName evidence="7">Vph2p</fullName>
    </submittedName>
</protein>
<keyword evidence="5 6" id="KW-0472">Membrane</keyword>
<keyword evidence="3" id="KW-0256">Endoplasmic reticulum</keyword>
<evidence type="ECO:0000256" key="2">
    <source>
        <dbReference type="ARBA" id="ARBA00022692"/>
    </source>
</evidence>
<dbReference type="InterPro" id="IPR021013">
    <property type="entry name" value="ATPase_Vma12"/>
</dbReference>
<keyword evidence="8" id="KW-1185">Reference proteome</keyword>
<gene>
    <name evidence="7" type="ORF">VIN7_8304</name>
</gene>
<dbReference type="AlphaFoldDB" id="H0GXE8"/>
<name>H0GXE8_SACCK</name>
<comment type="caution">
    <text evidence="7">The sequence shown here is derived from an EMBL/GenBank/DDBJ whole genome shotgun (WGS) entry which is preliminary data.</text>
</comment>
<dbReference type="GO" id="GO:0070072">
    <property type="term" value="P:vacuolar proton-transporting V-type ATPase complex assembly"/>
    <property type="evidence" value="ECO:0007669"/>
    <property type="project" value="InterPro"/>
</dbReference>
<reference evidence="7 8" key="1">
    <citation type="journal article" date="2012" name="FEMS Yeast Res.">
        <title>The genome sequence of the wine yeast VIN7 reveals an allotriploid hybrid genome with Saccharomyces cerevisiae and Saccharomyces kudriavzevii origins.</title>
        <authorList>
            <person name="Borneman A.R."/>
            <person name="Desany B.A."/>
            <person name="Riches D."/>
            <person name="Affourtit J.P."/>
            <person name="Forgan A.H."/>
            <person name="Pretorius I.S."/>
            <person name="Egholm M."/>
            <person name="Chambers P.J."/>
        </authorList>
    </citation>
    <scope>NUCLEOTIDE SEQUENCE [LARGE SCALE GENOMIC DNA]</scope>
    <source>
        <strain evidence="7 8">VIN7</strain>
    </source>
</reference>
<keyword evidence="4 6" id="KW-1133">Transmembrane helix</keyword>
<evidence type="ECO:0000313" key="8">
    <source>
        <dbReference type="Proteomes" id="UP000009009"/>
    </source>
</evidence>
<dbReference type="PANTHER" id="PTHR31394">
    <property type="entry name" value="TRANSMEMBRANE PROTEIN 199"/>
    <property type="match status" value="1"/>
</dbReference>
<comment type="subcellular location">
    <subcellularLocation>
        <location evidence="1">Endoplasmic reticulum membrane</location>
        <topology evidence="1">Multi-pass membrane protein</topology>
    </subcellularLocation>
</comment>
<evidence type="ECO:0000256" key="4">
    <source>
        <dbReference type="ARBA" id="ARBA00022989"/>
    </source>
</evidence>
<dbReference type="Pfam" id="PF11712">
    <property type="entry name" value="Vma12"/>
    <property type="match status" value="1"/>
</dbReference>
<dbReference type="PANTHER" id="PTHR31394:SF1">
    <property type="entry name" value="TRANSMEMBRANE PROTEIN 199"/>
    <property type="match status" value="1"/>
</dbReference>
<dbReference type="PhylomeDB" id="H0GXE8"/>
<sequence length="240" mass="28070">MFEIKLNDKITDFLRNFKNSARSNKSIDEDIDVFLERHAIPVRSLLFYLKEYDEDNVLPCSVRELLTPFEFEFKPKTVRGSHYSEGFKKSLEFLKYQQQELEYQGMVKRNGPASSLMEEDELTPSQINKQIKEQVTTVFNVLVSVVSVVVAIWYWTGTSTRFPVHVRLLLCLFFGILVLVADVVVYNSYLKKLEEAKVKERTKGGKKKKLLGENHTVTIKFRIDNNCEFSRDMAFQTEEW</sequence>
<evidence type="ECO:0000256" key="5">
    <source>
        <dbReference type="ARBA" id="ARBA00023136"/>
    </source>
</evidence>